<feature type="signal peptide" evidence="3">
    <location>
        <begin position="1"/>
        <end position="24"/>
    </location>
</feature>
<dbReference type="Proteomes" id="UP000715965">
    <property type="component" value="Unassembled WGS sequence"/>
</dbReference>
<keyword evidence="2 3" id="KW-0732">Signal</keyword>
<evidence type="ECO:0000256" key="2">
    <source>
        <dbReference type="ARBA" id="ARBA00022729"/>
    </source>
</evidence>
<dbReference type="InterPro" id="IPR051010">
    <property type="entry name" value="BCAA_transport"/>
</dbReference>
<dbReference type="Pfam" id="PF13458">
    <property type="entry name" value="Peripla_BP_6"/>
    <property type="match status" value="1"/>
</dbReference>
<dbReference type="EMBL" id="JADDOJ010000002">
    <property type="protein sequence ID" value="MBE7939085.1"/>
    <property type="molecule type" value="Genomic_DNA"/>
</dbReference>
<sequence>MQRSSFLFAMAALSAALLPLTAAAQGEPLRIGFLTVRSGPLAAGGRQMEEGIQLFLKEHNQMLAGRKVELVIADTGGNPAGAKAKTQELVEKDKVQVIIGPLATFEALAIDDYIQRAQVPLITPTSAAQNDLAQQKKNDYVIHAVGTAAQPTHVLGEYAAKKLGLKRVAIVADDFAYGHEGAAGFLKTFEDGGGKIVQRLWSPLNVADYGTFIAQIKPTVDGVYAGFAGTNGVKFLKQGKEYQLKQTVLGNPTTVDEGVLRAMGDEAIGTYSASWYSATIPTPDNQRFVKAIQADYKVTPGFYTAGTYTAGLFLEAALNAVKGRAEDKPAFVKALHEVKLTSGPMGPIHLDEYAKPVLNIYIRKVERKDGQLVNTILQTVPNVSQFWTYDPKAFLAMPPYSRETPAKNLE</sequence>
<dbReference type="PANTHER" id="PTHR30483:SF6">
    <property type="entry name" value="PERIPLASMIC BINDING PROTEIN OF ABC TRANSPORTER FOR NATURAL AMINO ACIDS"/>
    <property type="match status" value="1"/>
</dbReference>
<organism evidence="5 6">
    <name type="scientific">Ramlibacter aquaticus</name>
    <dbReference type="NCBI Taxonomy" id="2780094"/>
    <lineage>
        <taxon>Bacteria</taxon>
        <taxon>Pseudomonadati</taxon>
        <taxon>Pseudomonadota</taxon>
        <taxon>Betaproteobacteria</taxon>
        <taxon>Burkholderiales</taxon>
        <taxon>Comamonadaceae</taxon>
        <taxon>Ramlibacter</taxon>
    </lineage>
</organism>
<dbReference type="Gene3D" id="3.40.50.2300">
    <property type="match status" value="2"/>
</dbReference>
<evidence type="ECO:0000313" key="6">
    <source>
        <dbReference type="Proteomes" id="UP000715965"/>
    </source>
</evidence>
<dbReference type="RefSeq" id="WP_193778637.1">
    <property type="nucleotide sequence ID" value="NZ_JADDOJ010000002.1"/>
</dbReference>
<dbReference type="InterPro" id="IPR028081">
    <property type="entry name" value="Leu-bd"/>
</dbReference>
<accession>A0ABR9S9Q5</accession>
<evidence type="ECO:0000256" key="1">
    <source>
        <dbReference type="ARBA" id="ARBA00010062"/>
    </source>
</evidence>
<keyword evidence="6" id="KW-1185">Reference proteome</keyword>
<protein>
    <submittedName>
        <fullName evidence="5">ABC transporter substrate-binding protein</fullName>
    </submittedName>
</protein>
<dbReference type="CDD" id="cd06332">
    <property type="entry name" value="PBP1_aromatic_compounds-like"/>
    <property type="match status" value="1"/>
</dbReference>
<feature type="chain" id="PRO_5046384043" evidence="3">
    <location>
        <begin position="25"/>
        <end position="410"/>
    </location>
</feature>
<evidence type="ECO:0000256" key="3">
    <source>
        <dbReference type="SAM" id="SignalP"/>
    </source>
</evidence>
<dbReference type="SUPFAM" id="SSF53822">
    <property type="entry name" value="Periplasmic binding protein-like I"/>
    <property type="match status" value="1"/>
</dbReference>
<comment type="similarity">
    <text evidence="1">Belongs to the leucine-binding protein family.</text>
</comment>
<reference evidence="5 6" key="1">
    <citation type="submission" date="2020-10" db="EMBL/GenBank/DDBJ databases">
        <title>Draft genome of Ramlibacter aquaticus LMG 30558.</title>
        <authorList>
            <person name="Props R."/>
        </authorList>
    </citation>
    <scope>NUCLEOTIDE SEQUENCE [LARGE SCALE GENOMIC DNA]</scope>
    <source>
        <strain evidence="5 6">LMG 30558</strain>
    </source>
</reference>
<dbReference type="PANTHER" id="PTHR30483">
    <property type="entry name" value="LEUCINE-SPECIFIC-BINDING PROTEIN"/>
    <property type="match status" value="1"/>
</dbReference>
<comment type="caution">
    <text evidence="5">The sequence shown here is derived from an EMBL/GenBank/DDBJ whole genome shotgun (WGS) entry which is preliminary data.</text>
</comment>
<feature type="domain" description="Leucine-binding protein" evidence="4">
    <location>
        <begin position="28"/>
        <end position="369"/>
    </location>
</feature>
<evidence type="ECO:0000313" key="5">
    <source>
        <dbReference type="EMBL" id="MBE7939085.1"/>
    </source>
</evidence>
<evidence type="ECO:0000259" key="4">
    <source>
        <dbReference type="Pfam" id="PF13458"/>
    </source>
</evidence>
<proteinExistence type="inferred from homology"/>
<dbReference type="InterPro" id="IPR028082">
    <property type="entry name" value="Peripla_BP_I"/>
</dbReference>
<name>A0ABR9S9Q5_9BURK</name>
<gene>
    <name evidence="5" type="ORF">IM725_00690</name>
</gene>